<feature type="transmembrane region" description="Helical" evidence="1">
    <location>
        <begin position="399"/>
        <end position="420"/>
    </location>
</feature>
<dbReference type="SMART" id="SM01080">
    <property type="entry name" value="CHASE2"/>
    <property type="match status" value="1"/>
</dbReference>
<evidence type="ECO:0000259" key="2">
    <source>
        <dbReference type="SMART" id="SM01080"/>
    </source>
</evidence>
<dbReference type="AlphaFoldDB" id="A0A450XI14"/>
<gene>
    <name evidence="3" type="ORF">BECKLPF1236A_GA0070988_100319</name>
    <name evidence="4" type="ORF">BECKLPF1236C_GA0070990_100759</name>
</gene>
<keyword evidence="1" id="KW-0812">Transmembrane</keyword>
<dbReference type="EMBL" id="CAADFM010000031">
    <property type="protein sequence ID" value="VFK10037.1"/>
    <property type="molecule type" value="Genomic_DNA"/>
</dbReference>
<proteinExistence type="predicted"/>
<evidence type="ECO:0000313" key="3">
    <source>
        <dbReference type="EMBL" id="VFK10037.1"/>
    </source>
</evidence>
<organism evidence="4">
    <name type="scientific">Candidatus Kentrum sp. LPFa</name>
    <dbReference type="NCBI Taxonomy" id="2126335"/>
    <lineage>
        <taxon>Bacteria</taxon>
        <taxon>Pseudomonadati</taxon>
        <taxon>Pseudomonadota</taxon>
        <taxon>Gammaproteobacteria</taxon>
        <taxon>Candidatus Kentrum</taxon>
    </lineage>
</organism>
<keyword evidence="1" id="KW-0472">Membrane</keyword>
<reference evidence="4" key="1">
    <citation type="submission" date="2019-02" db="EMBL/GenBank/DDBJ databases">
        <authorList>
            <person name="Gruber-Vodicka R. H."/>
            <person name="Seah K. B. B."/>
        </authorList>
    </citation>
    <scope>NUCLEOTIDE SEQUENCE</scope>
    <source>
        <strain evidence="3">BECK_S312</strain>
        <strain evidence="4">BECK_S426</strain>
    </source>
</reference>
<feature type="domain" description="CHASE2" evidence="2">
    <location>
        <begin position="43"/>
        <end position="375"/>
    </location>
</feature>
<keyword evidence="1" id="KW-1133">Transmembrane helix</keyword>
<accession>A0A450XI14</accession>
<sequence>MNNSLQREKSVEITPYLVNATVVLLVALAFPLANIFPPTGELIRWLDNFSYRWQIHYAPMPDTSEVRIIHFDRHFFDETGVRATPLDRASLGDVLEQVARSKPAVIVVDIDLRYRLRSGFEKSLKQYPVTTTWLDELDAADDRLTRIINRIVANGTPVVLGMPAETSPEADPMAFDTANAALYFGRTTAWIRSIDRVIYGLPTMLTPEKAIDTAVTRSAQPSLALAAWAAYQGLPSSTLLSGVVPAGFDKEQLSLWQTISGGEELFVNWYRLDPRGQPILIPRLSAVALTRSDKPIAKLKGKVAVIGRSHFITEPIQEQPDHHSTPFPDAKKIDGLSHQALFIDNLLNNSYLTKSGWWLALAVSSGLGILLGSAFLCLGMHTEAISTLGYWGQWLSHPLLSLAVGLVLSLTVTLLVNLLFLQKGMYMSSLALIPLAGFIEAVLYTVWTLRP</sequence>
<name>A0A450XI14_9GAMM</name>
<dbReference type="Pfam" id="PF05226">
    <property type="entry name" value="CHASE2"/>
    <property type="match status" value="1"/>
</dbReference>
<evidence type="ECO:0000256" key="1">
    <source>
        <dbReference type="SAM" id="Phobius"/>
    </source>
</evidence>
<dbReference type="EMBL" id="CAADFP010000075">
    <property type="protein sequence ID" value="VFK28879.1"/>
    <property type="molecule type" value="Genomic_DNA"/>
</dbReference>
<protein>
    <submittedName>
        <fullName evidence="4">CHASE2 domain-containing protein</fullName>
    </submittedName>
</protein>
<feature type="transmembrane region" description="Helical" evidence="1">
    <location>
        <begin position="426"/>
        <end position="447"/>
    </location>
</feature>
<feature type="transmembrane region" description="Helical" evidence="1">
    <location>
        <begin position="357"/>
        <end position="378"/>
    </location>
</feature>
<evidence type="ECO:0000313" key="4">
    <source>
        <dbReference type="EMBL" id="VFK28879.1"/>
    </source>
</evidence>
<dbReference type="InterPro" id="IPR007890">
    <property type="entry name" value="CHASE2"/>
</dbReference>
<feature type="transmembrane region" description="Helical" evidence="1">
    <location>
        <begin position="16"/>
        <end position="36"/>
    </location>
</feature>